<accession>A0ABQ1VLH1</accession>
<dbReference type="SUPFAM" id="SSF53335">
    <property type="entry name" value="S-adenosyl-L-methionine-dependent methyltransferases"/>
    <property type="match status" value="1"/>
</dbReference>
<dbReference type="RefSeq" id="WP_103174312.1">
    <property type="nucleotide sequence ID" value="NZ_BMIV01000011.1"/>
</dbReference>
<dbReference type="SUPFAM" id="SSF53790">
    <property type="entry name" value="Tetrapyrrole methylase"/>
    <property type="match status" value="1"/>
</dbReference>
<dbReference type="Proteomes" id="UP000640509">
    <property type="component" value="Unassembled WGS sequence"/>
</dbReference>
<dbReference type="Pfam" id="PF00590">
    <property type="entry name" value="TP_methylase"/>
    <property type="match status" value="1"/>
</dbReference>
<dbReference type="GO" id="GO:0008168">
    <property type="term" value="F:methyltransferase activity"/>
    <property type="evidence" value="ECO:0007669"/>
    <property type="project" value="UniProtKB-KW"/>
</dbReference>
<comment type="pathway">
    <text evidence="1">Cofactor biosynthesis; adenosylcobalamin biosynthesis.</text>
</comment>
<dbReference type="InterPro" id="IPR035996">
    <property type="entry name" value="4pyrrol_Methylase_sf"/>
</dbReference>
<dbReference type="PANTHER" id="PTHR43182">
    <property type="entry name" value="COBALT-PRECORRIN-6B C(15)-METHYLTRANSFERASE (DECARBOXYLATING)"/>
    <property type="match status" value="1"/>
</dbReference>
<evidence type="ECO:0000256" key="5">
    <source>
        <dbReference type="ARBA" id="ARBA00022691"/>
    </source>
</evidence>
<dbReference type="GO" id="GO:0032259">
    <property type="term" value="P:methylation"/>
    <property type="evidence" value="ECO:0007669"/>
    <property type="project" value="UniProtKB-KW"/>
</dbReference>
<dbReference type="InterPro" id="IPR014008">
    <property type="entry name" value="Cbl_synth_MTase_CbiT"/>
</dbReference>
<keyword evidence="5" id="KW-0949">S-adenosyl-L-methionine</keyword>
<evidence type="ECO:0000313" key="8">
    <source>
        <dbReference type="Proteomes" id="UP000640509"/>
    </source>
</evidence>
<name>A0ABQ1VLH1_9RHOB</name>
<evidence type="ECO:0000256" key="3">
    <source>
        <dbReference type="ARBA" id="ARBA00022603"/>
    </source>
</evidence>
<dbReference type="InterPro" id="IPR029063">
    <property type="entry name" value="SAM-dependent_MTases_sf"/>
</dbReference>
<protein>
    <submittedName>
        <fullName evidence="7">Precorrin-6Y methyltransferase</fullName>
    </submittedName>
</protein>
<dbReference type="PIRSF" id="PIRSF036428">
    <property type="entry name" value="CobL"/>
    <property type="match status" value="1"/>
</dbReference>
<evidence type="ECO:0000256" key="4">
    <source>
        <dbReference type="ARBA" id="ARBA00022679"/>
    </source>
</evidence>
<dbReference type="EMBL" id="BMIV01000011">
    <property type="protein sequence ID" value="GGF74355.1"/>
    <property type="molecule type" value="Genomic_DNA"/>
</dbReference>
<reference evidence="8" key="1">
    <citation type="journal article" date="2019" name="Int. J. Syst. Evol. Microbiol.">
        <title>The Global Catalogue of Microorganisms (GCM) 10K type strain sequencing project: providing services to taxonomists for standard genome sequencing and annotation.</title>
        <authorList>
            <consortium name="The Broad Institute Genomics Platform"/>
            <consortium name="The Broad Institute Genome Sequencing Center for Infectious Disease"/>
            <person name="Wu L."/>
            <person name="Ma J."/>
        </authorList>
    </citation>
    <scope>NUCLEOTIDE SEQUENCE [LARGE SCALE GENOMIC DNA]</scope>
    <source>
        <strain evidence="8">CGMCC 1.15419</strain>
    </source>
</reference>
<keyword evidence="4" id="KW-0808">Transferase</keyword>
<organism evidence="7 8">
    <name type="scientific">Paracoccus acridae</name>
    <dbReference type="NCBI Taxonomy" id="1795310"/>
    <lineage>
        <taxon>Bacteria</taxon>
        <taxon>Pseudomonadati</taxon>
        <taxon>Pseudomonadota</taxon>
        <taxon>Alphaproteobacteria</taxon>
        <taxon>Rhodobacterales</taxon>
        <taxon>Paracoccaceae</taxon>
        <taxon>Paracoccus</taxon>
    </lineage>
</organism>
<dbReference type="Gene3D" id="3.40.1010.10">
    <property type="entry name" value="Cobalt-precorrin-4 Transmethylase, Domain 1"/>
    <property type="match status" value="1"/>
</dbReference>
<dbReference type="InterPro" id="IPR050714">
    <property type="entry name" value="Cobalamin_biosynth_MTase"/>
</dbReference>
<dbReference type="InterPro" id="IPR000878">
    <property type="entry name" value="4pyrrol_Mease"/>
</dbReference>
<evidence type="ECO:0000256" key="1">
    <source>
        <dbReference type="ARBA" id="ARBA00004953"/>
    </source>
</evidence>
<dbReference type="InterPro" id="IPR014777">
    <property type="entry name" value="4pyrrole_Mease_sub1"/>
</dbReference>
<dbReference type="InterPro" id="IPR006365">
    <property type="entry name" value="Cbl_synth_CobL"/>
</dbReference>
<dbReference type="PANTHER" id="PTHR43182:SF1">
    <property type="entry name" value="COBALT-PRECORRIN-7 C(5)-METHYLTRANSFERASE"/>
    <property type="match status" value="1"/>
</dbReference>
<keyword evidence="3 7" id="KW-0489">Methyltransferase</keyword>
<feature type="domain" description="Tetrapyrrole methylase" evidence="6">
    <location>
        <begin position="5"/>
        <end position="186"/>
    </location>
</feature>
<evidence type="ECO:0000313" key="7">
    <source>
        <dbReference type="EMBL" id="GGF74355.1"/>
    </source>
</evidence>
<dbReference type="Gene3D" id="3.40.50.150">
    <property type="entry name" value="Vaccinia Virus protein VP39"/>
    <property type="match status" value="1"/>
</dbReference>
<keyword evidence="8" id="KW-1185">Reference proteome</keyword>
<dbReference type="NCBIfam" id="TIGR02469">
    <property type="entry name" value="CbiT"/>
    <property type="match status" value="1"/>
</dbReference>
<proteinExistence type="predicted"/>
<dbReference type="NCBIfam" id="TIGR02467">
    <property type="entry name" value="CbiE"/>
    <property type="match status" value="1"/>
</dbReference>
<keyword evidence="2" id="KW-0169">Cobalamin biosynthesis</keyword>
<sequence>MAEWLSIIGIGENGLKDLSEASRDALERAEVVFGSPRHLAMVDHPSKSPWPVPFSLVPLLTLRGKRVVALVSGDPFWHGAGGSLAQELQPGEWRAYPALSVQSLAAASLGWRLEEVLCLGLHAAPVEKLRRHLSDGARLIVTLRDGSAPASLAGYLTSLGFGASTLHVLEHLGGPRERVRRYLAQEALPQCENLVACAVEVRGGKGLPHSSGLEDDLFDHDGQITKRPVRALALSALAPHPGELLWDLGTGSGSVGIEWLLSHPRNRAIGVERDPIRAARARANARSLGVPHFEIREGRALALLPSLPAPDAVFIGGGLDAPLLDALWAILPANTRIVAHGVTLETESLLAGAQARLRGTLLRIELSQAAPLGSRRGWKASYPVVQWSVTR</sequence>
<dbReference type="CDD" id="cd11644">
    <property type="entry name" value="Precorrin-6Y-MT"/>
    <property type="match status" value="1"/>
</dbReference>
<evidence type="ECO:0000259" key="6">
    <source>
        <dbReference type="Pfam" id="PF00590"/>
    </source>
</evidence>
<dbReference type="InterPro" id="IPR012818">
    <property type="entry name" value="CbiE"/>
</dbReference>
<evidence type="ECO:0000256" key="2">
    <source>
        <dbReference type="ARBA" id="ARBA00022573"/>
    </source>
</evidence>
<comment type="caution">
    <text evidence="7">The sequence shown here is derived from an EMBL/GenBank/DDBJ whole genome shotgun (WGS) entry which is preliminary data.</text>
</comment>
<gene>
    <name evidence="7" type="primary">cobL</name>
    <name evidence="7" type="ORF">GCM10011402_28750</name>
</gene>